<evidence type="ECO:0000313" key="3">
    <source>
        <dbReference type="EMBL" id="GLQ31812.1"/>
    </source>
</evidence>
<accession>A0AA37W696</accession>
<reference evidence="3" key="2">
    <citation type="submission" date="2023-01" db="EMBL/GenBank/DDBJ databases">
        <title>Draft genome sequence of Litoribrevibacter albus strain NBRC 110071.</title>
        <authorList>
            <person name="Sun Q."/>
            <person name="Mori K."/>
        </authorList>
    </citation>
    <scope>NUCLEOTIDE SEQUENCE</scope>
    <source>
        <strain evidence="3">NBRC 110071</strain>
    </source>
</reference>
<dbReference type="AlphaFoldDB" id="A0AA37W696"/>
<dbReference type="EMBL" id="BSNM01000014">
    <property type="protein sequence ID" value="GLQ31812.1"/>
    <property type="molecule type" value="Genomic_DNA"/>
</dbReference>
<evidence type="ECO:0000259" key="2">
    <source>
        <dbReference type="Pfam" id="PF20661"/>
    </source>
</evidence>
<dbReference type="RefSeq" id="WP_284381540.1">
    <property type="nucleotide sequence ID" value="NZ_BSNM01000014.1"/>
</dbReference>
<dbReference type="Pfam" id="PF20661">
    <property type="entry name" value="SutA-RBD"/>
    <property type="match status" value="1"/>
</dbReference>
<dbReference type="InterPro" id="IPR049191">
    <property type="entry name" value="SutA_RBD"/>
</dbReference>
<dbReference type="Proteomes" id="UP001161389">
    <property type="component" value="Unassembled WGS sequence"/>
</dbReference>
<comment type="caution">
    <text evidence="3">The sequence shown here is derived from an EMBL/GenBank/DDBJ whole genome shotgun (WGS) entry which is preliminary data.</text>
</comment>
<proteinExistence type="predicted"/>
<organism evidence="3 4">
    <name type="scientific">Litoribrevibacter albus</name>
    <dbReference type="NCBI Taxonomy" id="1473156"/>
    <lineage>
        <taxon>Bacteria</taxon>
        <taxon>Pseudomonadati</taxon>
        <taxon>Pseudomonadota</taxon>
        <taxon>Gammaproteobacteria</taxon>
        <taxon>Oceanospirillales</taxon>
        <taxon>Oceanospirillaceae</taxon>
        <taxon>Litoribrevibacter</taxon>
    </lineage>
</organism>
<protein>
    <recommendedName>
        <fullName evidence="2">Transcriptional regulator SutA RNAP-binding domain-containing protein</fullName>
    </recommendedName>
</protein>
<gene>
    <name evidence="3" type="ORF">GCM10007876_22910</name>
</gene>
<sequence>MKRKPTKAQLREMLNQAVGQYEHTGGSIEEVAPGVSGIQGGPLKAQETIIFDGNKEQRSYVNDVVAAIDSRKKKSKKPATSKPKNKTPKKKLIYDDFGEPLRWVWEDE</sequence>
<feature type="compositionally biased region" description="Basic residues" evidence="1">
    <location>
        <begin position="71"/>
        <end position="91"/>
    </location>
</feature>
<feature type="region of interest" description="Disordered" evidence="1">
    <location>
        <begin position="69"/>
        <end position="92"/>
    </location>
</feature>
<reference evidence="3" key="1">
    <citation type="journal article" date="2014" name="Int. J. Syst. Evol. Microbiol.">
        <title>Complete genome sequence of Corynebacterium casei LMG S-19264T (=DSM 44701T), isolated from a smear-ripened cheese.</title>
        <authorList>
            <consortium name="US DOE Joint Genome Institute (JGI-PGF)"/>
            <person name="Walter F."/>
            <person name="Albersmeier A."/>
            <person name="Kalinowski J."/>
            <person name="Ruckert C."/>
        </authorList>
    </citation>
    <scope>NUCLEOTIDE SEQUENCE</scope>
    <source>
        <strain evidence="3">NBRC 110071</strain>
    </source>
</reference>
<keyword evidence="4" id="KW-1185">Reference proteome</keyword>
<evidence type="ECO:0000313" key="4">
    <source>
        <dbReference type="Proteomes" id="UP001161389"/>
    </source>
</evidence>
<feature type="domain" description="Transcriptional regulator SutA RNAP-binding" evidence="2">
    <location>
        <begin position="5"/>
        <end position="37"/>
    </location>
</feature>
<evidence type="ECO:0000256" key="1">
    <source>
        <dbReference type="SAM" id="MobiDB-lite"/>
    </source>
</evidence>
<name>A0AA37W696_9GAMM</name>